<dbReference type="PANTHER" id="PTHR37816">
    <property type="entry name" value="YALI0E33011P"/>
    <property type="match status" value="1"/>
</dbReference>
<keyword evidence="2" id="KW-1185">Reference proteome</keyword>
<evidence type="ECO:0000313" key="1">
    <source>
        <dbReference type="EMBL" id="GKX28418.1"/>
    </source>
</evidence>
<evidence type="ECO:0008006" key="3">
    <source>
        <dbReference type="Google" id="ProtNLM"/>
    </source>
</evidence>
<comment type="caution">
    <text evidence="1">The sequence shown here is derived from an EMBL/GenBank/DDBJ whole genome shotgun (WGS) entry which is preliminary data.</text>
</comment>
<proteinExistence type="predicted"/>
<dbReference type="AlphaFoldDB" id="A0A9W5Y9S1"/>
<sequence>MKRGSFLLIIFKLSDKIRLKDNKVKYELMEVKMSRGIIIFGSAGSGKTTLGKMVAERLSFSYYDLDDYIWRKDTVKPFTVMYTREEKINRLMSDISQSEFFVMAGSMDSFNAPFVPLFDLAVHITVPVEVRLTRINKREYDRFGKRILEGGDLYENHQKFLASAARYDTDGSPSMRTHEQWANSLPCKVIRINGEDSLSNSMELIINVYRDIKDG</sequence>
<dbReference type="Proteomes" id="UP001144256">
    <property type="component" value="Unassembled WGS sequence"/>
</dbReference>
<accession>A0A9W5Y9S1</accession>
<organism evidence="1 2">
    <name type="scientific">Vallitalea longa</name>
    <dbReference type="NCBI Taxonomy" id="2936439"/>
    <lineage>
        <taxon>Bacteria</taxon>
        <taxon>Bacillati</taxon>
        <taxon>Bacillota</taxon>
        <taxon>Clostridia</taxon>
        <taxon>Lachnospirales</taxon>
        <taxon>Vallitaleaceae</taxon>
        <taxon>Vallitalea</taxon>
    </lineage>
</organism>
<reference evidence="1" key="1">
    <citation type="submission" date="2022-06" db="EMBL/GenBank/DDBJ databases">
        <title>Vallitalea longa sp. nov., an anaerobic bacterium isolated from marine sediment.</title>
        <authorList>
            <person name="Hirano S."/>
            <person name="Terahara T."/>
            <person name="Mori K."/>
            <person name="Hamada M."/>
            <person name="Matsumoto R."/>
            <person name="Kobayashi T."/>
        </authorList>
    </citation>
    <scope>NUCLEOTIDE SEQUENCE</scope>
    <source>
        <strain evidence="1">SH18-1</strain>
    </source>
</reference>
<dbReference type="SUPFAM" id="SSF52540">
    <property type="entry name" value="P-loop containing nucleoside triphosphate hydrolases"/>
    <property type="match status" value="1"/>
</dbReference>
<dbReference type="PRINTS" id="PR01100">
    <property type="entry name" value="SHIKIMTKNASE"/>
</dbReference>
<dbReference type="Pfam" id="PF13238">
    <property type="entry name" value="AAA_18"/>
    <property type="match status" value="1"/>
</dbReference>
<evidence type="ECO:0000313" key="2">
    <source>
        <dbReference type="Proteomes" id="UP001144256"/>
    </source>
</evidence>
<dbReference type="InterPro" id="IPR052922">
    <property type="entry name" value="Cytidylate_Kinase-2"/>
</dbReference>
<name>A0A9W5Y9S1_9FIRM</name>
<dbReference type="InterPro" id="IPR027417">
    <property type="entry name" value="P-loop_NTPase"/>
</dbReference>
<dbReference type="PANTHER" id="PTHR37816:SF2">
    <property type="entry name" value="DNA TOPOLOGY MODULATION PROTEIN FLAR-RELATED PROTEIN"/>
    <property type="match status" value="1"/>
</dbReference>
<dbReference type="Gene3D" id="3.40.50.300">
    <property type="entry name" value="P-loop containing nucleotide triphosphate hydrolases"/>
    <property type="match status" value="1"/>
</dbReference>
<protein>
    <recommendedName>
        <fullName evidence="3">Shikimate kinase</fullName>
    </recommendedName>
</protein>
<gene>
    <name evidence="1" type="ORF">SH1V18_08980</name>
</gene>
<dbReference type="EMBL" id="BRLB01000001">
    <property type="protein sequence ID" value="GKX28418.1"/>
    <property type="molecule type" value="Genomic_DNA"/>
</dbReference>